<organism evidence="1 2">
    <name type="scientific">Funneliformis geosporum</name>
    <dbReference type="NCBI Taxonomy" id="1117311"/>
    <lineage>
        <taxon>Eukaryota</taxon>
        <taxon>Fungi</taxon>
        <taxon>Fungi incertae sedis</taxon>
        <taxon>Mucoromycota</taxon>
        <taxon>Glomeromycotina</taxon>
        <taxon>Glomeromycetes</taxon>
        <taxon>Glomerales</taxon>
        <taxon>Glomeraceae</taxon>
        <taxon>Funneliformis</taxon>
    </lineage>
</organism>
<gene>
    <name evidence="1" type="ORF">FWILDA_LOCUS8670</name>
</gene>
<proteinExistence type="predicted"/>
<reference evidence="1" key="1">
    <citation type="submission" date="2022-08" db="EMBL/GenBank/DDBJ databases">
        <authorList>
            <person name="Kallberg Y."/>
            <person name="Tangrot J."/>
            <person name="Rosling A."/>
        </authorList>
    </citation>
    <scope>NUCLEOTIDE SEQUENCE</scope>
    <source>
        <strain evidence="1">Wild A</strain>
    </source>
</reference>
<evidence type="ECO:0000313" key="1">
    <source>
        <dbReference type="EMBL" id="CAI2178607.1"/>
    </source>
</evidence>
<sequence>MHRATIRNPLNCCTALNTSPCLASHQITEFTIEVPSLTYTNTSKIMIDGTLSTSPEILVTQEDDIPEAVQEPSCQSLPASAQLEQDCYINDPKFWGFVYR</sequence>
<dbReference type="AlphaFoldDB" id="A0A9W4SR65"/>
<name>A0A9W4SR65_9GLOM</name>
<protein>
    <submittedName>
        <fullName evidence="1">12807_t:CDS:1</fullName>
    </submittedName>
</protein>
<accession>A0A9W4SR65</accession>
<dbReference type="EMBL" id="CAMKVN010001889">
    <property type="protein sequence ID" value="CAI2178607.1"/>
    <property type="molecule type" value="Genomic_DNA"/>
</dbReference>
<comment type="caution">
    <text evidence="1">The sequence shown here is derived from an EMBL/GenBank/DDBJ whole genome shotgun (WGS) entry which is preliminary data.</text>
</comment>
<keyword evidence="2" id="KW-1185">Reference proteome</keyword>
<dbReference type="Proteomes" id="UP001153678">
    <property type="component" value="Unassembled WGS sequence"/>
</dbReference>
<evidence type="ECO:0000313" key="2">
    <source>
        <dbReference type="Proteomes" id="UP001153678"/>
    </source>
</evidence>